<feature type="compositionally biased region" description="Low complexity" evidence="1">
    <location>
        <begin position="134"/>
        <end position="152"/>
    </location>
</feature>
<reference evidence="4" key="1">
    <citation type="journal article" date="2015" name="BMC Genomics">
        <title>Genomic and transcriptomic analysis of the endophytic fungus Pestalotiopsis fici reveals its lifestyle and high potential for synthesis of natural products.</title>
        <authorList>
            <person name="Wang X."/>
            <person name="Zhang X."/>
            <person name="Liu L."/>
            <person name="Xiang M."/>
            <person name="Wang W."/>
            <person name="Sun X."/>
            <person name="Che Y."/>
            <person name="Guo L."/>
            <person name="Liu G."/>
            <person name="Guo L."/>
            <person name="Wang C."/>
            <person name="Yin W.B."/>
            <person name="Stadler M."/>
            <person name="Zhang X."/>
            <person name="Liu X."/>
        </authorList>
    </citation>
    <scope>NUCLEOTIDE SEQUENCE [LARGE SCALE GENOMIC DNA]</scope>
    <source>
        <strain evidence="4">W106-1 / CGMCC3.15140</strain>
    </source>
</reference>
<feature type="compositionally biased region" description="Polar residues" evidence="1">
    <location>
        <begin position="110"/>
        <end position="127"/>
    </location>
</feature>
<evidence type="ECO:0000313" key="4">
    <source>
        <dbReference type="Proteomes" id="UP000030651"/>
    </source>
</evidence>
<sequence length="754" mass="81068">MPASPSSDDLYFTEGTGQNTTATNDNDNDDDYADELSPSDGYFASGVSSNVAARNVPNVMVPDPTVRDSDVETNKNEAKALQARQESLLNSTARGDSQPQALSARDFIESQLQRSAPSTRSDSTYNNIPPIHTPPTSYAPSSSSTSHPASTSRQQYRPSPAPGRTLSLYSEAPPAYTPSHTATTPLSPSRETNQTTNYGSISPTSPTTTPPPNMGIENERLLGRDPESMGEPGEEPVYSPRWSRRIRRRFPWFNWKLALFALVLLAVTFGFLISGYKAVRGDSGKTIRPTLPEEDNTPPSEPSSPADPSNPAQPGSPAKEPLRSTYCHDAKYRFPDQIMAVKFTKDKNLTFVQGVTTHSGNMNVRVGGQVNLRKLDDGGIPRVVVELITNDDLLRLDSYINEEEQEMGLHVPKRRISDNTEEGPCLEILATIWVPQDAELQQLAVGTVHLDILTLDDLSIRISEMTKFSSTLGEVASGLTKPKTYDSPSGVKADAPDFTFVPAPDSYVFDSRIIELYSTTGSINGNWPLYDMLGIHTTSGNIMASITPKPVLESDPKPAVLSLSSVSGTIHANEPIHELKKIPIRDYLVDVKSTSGGIHCALAFGRGIDLKSTASDIAVDLLPVLDSSVLSPSQPAQLETVTTSGTTAVRILEPVWFGSKSSAAATPDFNCLQAIHKSTSANIGLRYPQSWIGDIHADTTSGSLSVTGKDVRVTKSGGGWPGSTLSAYKGKSGGASTITVKTMLGNLDAVLGDE</sequence>
<feature type="compositionally biased region" description="Low complexity" evidence="1">
    <location>
        <begin position="303"/>
        <end position="313"/>
    </location>
</feature>
<evidence type="ECO:0000313" key="3">
    <source>
        <dbReference type="EMBL" id="ETS79113.1"/>
    </source>
</evidence>
<dbReference type="InParanoid" id="W3WZ18"/>
<dbReference type="HOGENOM" id="CLU_019703_0_0_1"/>
<gene>
    <name evidence="3" type="ORF">PFICI_08966</name>
</gene>
<dbReference type="OrthoDB" id="3539644at2759"/>
<dbReference type="eggNOG" id="ENOG502S7KB">
    <property type="taxonomic scope" value="Eukaryota"/>
</dbReference>
<dbReference type="GeneID" id="19273979"/>
<dbReference type="OMA" id="CIQIRIT"/>
<evidence type="ECO:0000256" key="2">
    <source>
        <dbReference type="SAM" id="Phobius"/>
    </source>
</evidence>
<keyword evidence="2" id="KW-1133">Transmembrane helix</keyword>
<dbReference type="STRING" id="1229662.W3WZ18"/>
<dbReference type="EMBL" id="KI912114">
    <property type="protein sequence ID" value="ETS79113.1"/>
    <property type="molecule type" value="Genomic_DNA"/>
</dbReference>
<protein>
    <submittedName>
        <fullName evidence="3">Uncharacterized protein</fullName>
    </submittedName>
</protein>
<dbReference type="Proteomes" id="UP000030651">
    <property type="component" value="Unassembled WGS sequence"/>
</dbReference>
<keyword evidence="2" id="KW-0472">Membrane</keyword>
<feature type="region of interest" description="Disordered" evidence="1">
    <location>
        <begin position="282"/>
        <end position="322"/>
    </location>
</feature>
<dbReference type="AlphaFoldDB" id="W3WZ18"/>
<dbReference type="KEGG" id="pfy:PFICI_08966"/>
<evidence type="ECO:0000256" key="1">
    <source>
        <dbReference type="SAM" id="MobiDB-lite"/>
    </source>
</evidence>
<keyword evidence="4" id="KW-1185">Reference proteome</keyword>
<feature type="compositionally biased region" description="Polar residues" evidence="1">
    <location>
        <begin position="178"/>
        <end position="201"/>
    </location>
</feature>
<dbReference type="RefSeq" id="XP_007835738.1">
    <property type="nucleotide sequence ID" value="XM_007837547.1"/>
</dbReference>
<feature type="transmembrane region" description="Helical" evidence="2">
    <location>
        <begin position="253"/>
        <end position="276"/>
    </location>
</feature>
<feature type="compositionally biased region" description="Basic and acidic residues" evidence="1">
    <location>
        <begin position="217"/>
        <end position="227"/>
    </location>
</feature>
<feature type="compositionally biased region" description="Polar residues" evidence="1">
    <location>
        <begin position="84"/>
        <end position="101"/>
    </location>
</feature>
<accession>W3WZ18</accession>
<feature type="compositionally biased region" description="Basic and acidic residues" evidence="1">
    <location>
        <begin position="65"/>
        <end position="78"/>
    </location>
</feature>
<proteinExistence type="predicted"/>
<feature type="region of interest" description="Disordered" evidence="1">
    <location>
        <begin position="1"/>
        <end position="239"/>
    </location>
</feature>
<name>W3WZ18_PESFW</name>
<keyword evidence="2" id="KW-0812">Transmembrane</keyword>
<organism evidence="3 4">
    <name type="scientific">Pestalotiopsis fici (strain W106-1 / CGMCC3.15140)</name>
    <dbReference type="NCBI Taxonomy" id="1229662"/>
    <lineage>
        <taxon>Eukaryota</taxon>
        <taxon>Fungi</taxon>
        <taxon>Dikarya</taxon>
        <taxon>Ascomycota</taxon>
        <taxon>Pezizomycotina</taxon>
        <taxon>Sordariomycetes</taxon>
        <taxon>Xylariomycetidae</taxon>
        <taxon>Amphisphaeriales</taxon>
        <taxon>Sporocadaceae</taxon>
        <taxon>Pestalotiopsis</taxon>
    </lineage>
</organism>